<dbReference type="EMBL" id="PRLP01000082">
    <property type="protein sequence ID" value="PPC75596.1"/>
    <property type="molecule type" value="Genomic_DNA"/>
</dbReference>
<dbReference type="InterPro" id="IPR008727">
    <property type="entry name" value="PAAR_motif"/>
</dbReference>
<dbReference type="OrthoDB" id="197187at2"/>
<sequence>MGKPAATVGHFHTCPKYDGRTPHVGGPVVTGSPNVFINGMPAARVGDTLICCGPPDTIKEGSATVFINGMPAARMGDGTAHGGVIIGGSGNVLIGDSSYSGQAGPNPSLSESQAMTLRKPAPFCEECEKCKDGQCAIG</sequence>
<protein>
    <recommendedName>
        <fullName evidence="3">Type VI secretion protein</fullName>
    </recommendedName>
</protein>
<evidence type="ECO:0000313" key="1">
    <source>
        <dbReference type="EMBL" id="PPC75596.1"/>
    </source>
</evidence>
<dbReference type="AlphaFoldDB" id="A0A2S5KMR1"/>
<accession>A0A2S5KMR1</accession>
<organism evidence="1 2">
    <name type="scientific">Proteobacteria bacterium 228</name>
    <dbReference type="NCBI Taxonomy" id="2083153"/>
    <lineage>
        <taxon>Bacteria</taxon>
        <taxon>Pseudomonadati</taxon>
        <taxon>Pseudomonadota</taxon>
    </lineage>
</organism>
<evidence type="ECO:0008006" key="3">
    <source>
        <dbReference type="Google" id="ProtNLM"/>
    </source>
</evidence>
<comment type="caution">
    <text evidence="1">The sequence shown here is derived from an EMBL/GenBank/DDBJ whole genome shotgun (WGS) entry which is preliminary data.</text>
</comment>
<evidence type="ECO:0000313" key="2">
    <source>
        <dbReference type="Proteomes" id="UP000238196"/>
    </source>
</evidence>
<dbReference type="Proteomes" id="UP000238196">
    <property type="component" value="Unassembled WGS sequence"/>
</dbReference>
<reference evidence="1 2" key="1">
    <citation type="submission" date="2018-02" db="EMBL/GenBank/DDBJ databases">
        <title>novel marine gammaproteobacteria from coastal saline agro ecosystem.</title>
        <authorList>
            <person name="Krishnan R."/>
            <person name="Ramesh Kumar N."/>
        </authorList>
    </citation>
    <scope>NUCLEOTIDE SEQUENCE [LARGE SCALE GENOMIC DNA]</scope>
    <source>
        <strain evidence="1 2">228</strain>
    </source>
</reference>
<gene>
    <name evidence="1" type="ORF">C4K68_19530</name>
</gene>
<name>A0A2S5KMR1_9PROT</name>
<dbReference type="Pfam" id="PF05488">
    <property type="entry name" value="PAAR_motif"/>
    <property type="match status" value="1"/>
</dbReference>
<dbReference type="Gene3D" id="2.60.200.60">
    <property type="match status" value="2"/>
</dbReference>
<dbReference type="CDD" id="cd14738">
    <property type="entry name" value="PAAR_2"/>
    <property type="match status" value="1"/>
</dbReference>
<proteinExistence type="predicted"/>